<evidence type="ECO:0000313" key="2">
    <source>
        <dbReference type="Proteomes" id="UP000295703"/>
    </source>
</evidence>
<comment type="caution">
    <text evidence="1">The sequence shown here is derived from an EMBL/GenBank/DDBJ whole genome shotgun (WGS) entry which is preliminary data.</text>
</comment>
<reference evidence="1 2" key="1">
    <citation type="submission" date="2018-12" db="EMBL/GenBank/DDBJ databases">
        <title>Genome sequence and assembly of Colletotrichum trifolii.</title>
        <authorList>
            <person name="Gan P."/>
            <person name="Shirasu K."/>
        </authorList>
    </citation>
    <scope>NUCLEOTIDE SEQUENCE [LARGE SCALE GENOMIC DNA]</scope>
    <source>
        <strain evidence="1 2">543-2</strain>
    </source>
</reference>
<sequence length="284" mass="31513">MDPSPAVAALPAYKTLDAFMYPYQRGRPVSPESLEKEIDAVVKAFVDLAKKAESELEDFLWDTYNAIFTVAKGTPYSRQTPLVQFVYRLRETTATGSDGQALHIKESVVWKDLPTFGWVARDLFNFGTPISSPTFDEKAHSLLNLNHFFAELYGRAELDGSTPHPFDFSNFAVWTLRDVFEVEHPEGTDLGLAGLAAFHWLEQGLMNFAKLAQNDFKLEGKAGAPGSKFADRNWKGFEVDRVNVWAVGLKEMAFESDAAMAAEKAAKAAKAVKDATDSETKEAK</sequence>
<keyword evidence="2" id="KW-1185">Reference proteome</keyword>
<proteinExistence type="predicted"/>
<dbReference type="Pfam" id="PF12311">
    <property type="entry name" value="DUF3632"/>
    <property type="match status" value="1"/>
</dbReference>
<dbReference type="InterPro" id="IPR022085">
    <property type="entry name" value="OpdG"/>
</dbReference>
<dbReference type="InterPro" id="IPR053204">
    <property type="entry name" value="Oxopyrrolidines_Biosynth-assoc"/>
</dbReference>
<name>A0A4R8RUE5_COLTR</name>
<protein>
    <submittedName>
        <fullName evidence="1">Uncharacterized protein</fullName>
    </submittedName>
</protein>
<organism evidence="1 2">
    <name type="scientific">Colletotrichum trifolii</name>
    <dbReference type="NCBI Taxonomy" id="5466"/>
    <lineage>
        <taxon>Eukaryota</taxon>
        <taxon>Fungi</taxon>
        <taxon>Dikarya</taxon>
        <taxon>Ascomycota</taxon>
        <taxon>Pezizomycotina</taxon>
        <taxon>Sordariomycetes</taxon>
        <taxon>Hypocreomycetidae</taxon>
        <taxon>Glomerellales</taxon>
        <taxon>Glomerellaceae</taxon>
        <taxon>Colletotrichum</taxon>
        <taxon>Colletotrichum orbiculare species complex</taxon>
    </lineage>
</organism>
<evidence type="ECO:0000313" key="1">
    <source>
        <dbReference type="EMBL" id="TDZ68126.1"/>
    </source>
</evidence>
<dbReference type="STRING" id="5466.A0A4R8RUE5"/>
<dbReference type="AlphaFoldDB" id="A0A4R8RUE5"/>
<dbReference type="PANTHER" id="PTHR38797:SF6">
    <property type="match status" value="1"/>
</dbReference>
<accession>A0A4R8RUE5</accession>
<dbReference type="PANTHER" id="PTHR38797">
    <property type="entry name" value="NUCLEAR PORE COMPLEX PROTEIN NUP85-RELATED"/>
    <property type="match status" value="1"/>
</dbReference>
<dbReference type="EMBL" id="RYZW01000013">
    <property type="protein sequence ID" value="TDZ68126.1"/>
    <property type="molecule type" value="Genomic_DNA"/>
</dbReference>
<dbReference type="Proteomes" id="UP000295703">
    <property type="component" value="Unassembled WGS sequence"/>
</dbReference>
<gene>
    <name evidence="1" type="ORF">CTRI78_v002441</name>
</gene>